<feature type="region of interest" description="Disordered" evidence="1">
    <location>
        <begin position="239"/>
        <end position="262"/>
    </location>
</feature>
<name>A0AAV9X685_9PEZI</name>
<sequence length="375" mass="42773">MTDAEFQFEPLDDSLWSLGVYDAHCHPTDTMDVVPEIPKRRMRVLTIMATKASDQELVAQVAREYGVDRNSNDGDNTAVSCRVVPSFGWHPWFSHLLFDDMKGESNGDAKALKIDHYTSVLTNEPTEEFISTLPDPKPLSQFIAETRKYLEEFPSALVGEVGLDRFFRLPNIEAGPDDKHLSPHRVNLDHQKRVLEEQLRLAGEMKRAVSVHGVGAHGVLYDSFAYLFKGYEKEVRSKRTQKRGPYDFEGDESDEEERGPKPFPPRICLHSFSAPPDFIKTWLHPKLPAEIYFSFSHAINVGYGYEKFPDMLRLVPKDKLLVESDLHIASIEMENHLSAIVRKVGHDKEWELDEVIKQVGKNWKKFVYGDATTAA</sequence>
<dbReference type="InterPro" id="IPR032466">
    <property type="entry name" value="Metal_Hydrolase"/>
</dbReference>
<feature type="compositionally biased region" description="Acidic residues" evidence="1">
    <location>
        <begin position="248"/>
        <end position="257"/>
    </location>
</feature>
<reference evidence="2 3" key="1">
    <citation type="submission" date="2019-10" db="EMBL/GenBank/DDBJ databases">
        <authorList>
            <person name="Palmer J.M."/>
        </authorList>
    </citation>
    <scope>NUCLEOTIDE SEQUENCE [LARGE SCALE GENOMIC DNA]</scope>
    <source>
        <strain evidence="2 3">TWF694</strain>
    </source>
</reference>
<dbReference type="SUPFAM" id="SSF51556">
    <property type="entry name" value="Metallo-dependent hydrolases"/>
    <property type="match status" value="1"/>
</dbReference>
<dbReference type="GO" id="GO:0016788">
    <property type="term" value="F:hydrolase activity, acting on ester bonds"/>
    <property type="evidence" value="ECO:0007669"/>
    <property type="project" value="InterPro"/>
</dbReference>
<gene>
    <name evidence="2" type="ORF">TWF694_011773</name>
</gene>
<evidence type="ECO:0008006" key="4">
    <source>
        <dbReference type="Google" id="ProtNLM"/>
    </source>
</evidence>
<dbReference type="InterPro" id="IPR053044">
    <property type="entry name" value="Metallo-hydrolase/TatD-type"/>
</dbReference>
<evidence type="ECO:0000313" key="2">
    <source>
        <dbReference type="EMBL" id="KAK6537593.1"/>
    </source>
</evidence>
<dbReference type="Pfam" id="PF01026">
    <property type="entry name" value="TatD_DNase"/>
    <property type="match status" value="1"/>
</dbReference>
<protein>
    <recommendedName>
        <fullName evidence="4">Cut9 interacting protein Scn1</fullName>
    </recommendedName>
</protein>
<dbReference type="AlphaFoldDB" id="A0AAV9X685"/>
<dbReference type="Gene3D" id="3.20.20.140">
    <property type="entry name" value="Metal-dependent hydrolases"/>
    <property type="match status" value="1"/>
</dbReference>
<dbReference type="EMBL" id="JAVHJO010000009">
    <property type="protein sequence ID" value="KAK6537593.1"/>
    <property type="molecule type" value="Genomic_DNA"/>
</dbReference>
<dbReference type="InterPro" id="IPR001130">
    <property type="entry name" value="TatD-like"/>
</dbReference>
<accession>A0AAV9X685</accession>
<proteinExistence type="predicted"/>
<dbReference type="Proteomes" id="UP001365542">
    <property type="component" value="Unassembled WGS sequence"/>
</dbReference>
<evidence type="ECO:0000256" key="1">
    <source>
        <dbReference type="SAM" id="MobiDB-lite"/>
    </source>
</evidence>
<comment type="caution">
    <text evidence="2">The sequence shown here is derived from an EMBL/GenBank/DDBJ whole genome shotgun (WGS) entry which is preliminary data.</text>
</comment>
<evidence type="ECO:0000313" key="3">
    <source>
        <dbReference type="Proteomes" id="UP001365542"/>
    </source>
</evidence>
<keyword evidence="3" id="KW-1185">Reference proteome</keyword>
<dbReference type="PANTHER" id="PTHR47345">
    <property type="entry name" value="CUT9-INTERACTING PROTEIN SCN1"/>
    <property type="match status" value="1"/>
</dbReference>
<dbReference type="PANTHER" id="PTHR47345:SF1">
    <property type="entry name" value="CUT9-INTERACTING PROTEIN SCN1"/>
    <property type="match status" value="1"/>
</dbReference>
<organism evidence="2 3">
    <name type="scientific">Orbilia ellipsospora</name>
    <dbReference type="NCBI Taxonomy" id="2528407"/>
    <lineage>
        <taxon>Eukaryota</taxon>
        <taxon>Fungi</taxon>
        <taxon>Dikarya</taxon>
        <taxon>Ascomycota</taxon>
        <taxon>Pezizomycotina</taxon>
        <taxon>Orbiliomycetes</taxon>
        <taxon>Orbiliales</taxon>
        <taxon>Orbiliaceae</taxon>
        <taxon>Orbilia</taxon>
    </lineage>
</organism>